<sequence>MTSTVRLAEFRAERSANALLARIRAASASEQLVFVQALILDHALAEEEFSANDFRDALPDLRHGILGAAIRGLAASGHIVNTGRYVPSTLKTTHGHRIAVYRLASAGTMRAAA</sequence>
<dbReference type="Proteomes" id="UP001500879">
    <property type="component" value="Unassembled WGS sequence"/>
</dbReference>
<accession>A0ABN0Z093</accession>
<evidence type="ECO:0000313" key="2">
    <source>
        <dbReference type="Proteomes" id="UP001500879"/>
    </source>
</evidence>
<organism evidence="1 2">
    <name type="scientific">Streptomyces luteireticuli</name>
    <dbReference type="NCBI Taxonomy" id="173858"/>
    <lineage>
        <taxon>Bacteria</taxon>
        <taxon>Bacillati</taxon>
        <taxon>Actinomycetota</taxon>
        <taxon>Actinomycetes</taxon>
        <taxon>Kitasatosporales</taxon>
        <taxon>Streptomycetaceae</taxon>
        <taxon>Streptomyces</taxon>
    </lineage>
</organism>
<keyword evidence="2" id="KW-1185">Reference proteome</keyword>
<name>A0ABN0Z093_9ACTN</name>
<reference evidence="1 2" key="1">
    <citation type="journal article" date="2019" name="Int. J. Syst. Evol. Microbiol.">
        <title>The Global Catalogue of Microorganisms (GCM) 10K type strain sequencing project: providing services to taxonomists for standard genome sequencing and annotation.</title>
        <authorList>
            <consortium name="The Broad Institute Genomics Platform"/>
            <consortium name="The Broad Institute Genome Sequencing Center for Infectious Disease"/>
            <person name="Wu L."/>
            <person name="Ma J."/>
        </authorList>
    </citation>
    <scope>NUCLEOTIDE SEQUENCE [LARGE SCALE GENOMIC DNA]</scope>
    <source>
        <strain evidence="1 2">JCM 4788</strain>
    </source>
</reference>
<dbReference type="EMBL" id="BAAABX010000055">
    <property type="protein sequence ID" value="GAA0423708.1"/>
    <property type="molecule type" value="Genomic_DNA"/>
</dbReference>
<dbReference type="RefSeq" id="WP_344028795.1">
    <property type="nucleotide sequence ID" value="NZ_BAAABX010000055.1"/>
</dbReference>
<comment type="caution">
    <text evidence="1">The sequence shown here is derived from an EMBL/GenBank/DDBJ whole genome shotgun (WGS) entry which is preliminary data.</text>
</comment>
<proteinExistence type="predicted"/>
<protein>
    <submittedName>
        <fullName evidence="1">Uncharacterized protein</fullName>
    </submittedName>
</protein>
<evidence type="ECO:0000313" key="1">
    <source>
        <dbReference type="EMBL" id="GAA0423708.1"/>
    </source>
</evidence>
<gene>
    <name evidence="1" type="ORF">GCM10010357_51450</name>
</gene>